<accession>A0ABY7TSS5</accession>
<dbReference type="InterPro" id="IPR023198">
    <property type="entry name" value="PGP-like_dom2"/>
</dbReference>
<comment type="pathway">
    <text evidence="2">Organic acid metabolism; glycolate biosynthesis; glycolate from 2-phosphoglycolate: step 1/1.</text>
</comment>
<dbReference type="SUPFAM" id="SSF56784">
    <property type="entry name" value="HAD-like"/>
    <property type="match status" value="1"/>
</dbReference>
<protein>
    <recommendedName>
        <fullName evidence="4">phosphoglycolate phosphatase</fullName>
        <ecNumber evidence="4">3.1.3.18</ecNumber>
    </recommendedName>
</protein>
<dbReference type="Gene3D" id="3.40.50.1000">
    <property type="entry name" value="HAD superfamily/HAD-like"/>
    <property type="match status" value="1"/>
</dbReference>
<dbReference type="NCBIfam" id="TIGR01549">
    <property type="entry name" value="HAD-SF-IA-v1"/>
    <property type="match status" value="1"/>
</dbReference>
<evidence type="ECO:0000256" key="3">
    <source>
        <dbReference type="ARBA" id="ARBA00006171"/>
    </source>
</evidence>
<name>A0ABY7TSS5_9SPHN</name>
<keyword evidence="6" id="KW-1185">Reference proteome</keyword>
<evidence type="ECO:0000313" key="5">
    <source>
        <dbReference type="EMBL" id="WCT75990.1"/>
    </source>
</evidence>
<reference evidence="5 6" key="1">
    <citation type="submission" date="2023-02" db="EMBL/GenBank/DDBJ databases">
        <title>Genome sequence of Novosphingobium humi KACC 19094.</title>
        <authorList>
            <person name="Kim S."/>
            <person name="Heo J."/>
            <person name="Kwon S.-W."/>
        </authorList>
    </citation>
    <scope>NUCLEOTIDE SEQUENCE [LARGE SCALE GENOMIC DNA]</scope>
    <source>
        <strain evidence="5 6">KACC 19094</strain>
    </source>
</reference>
<dbReference type="RefSeq" id="WP_273616449.1">
    <property type="nucleotide sequence ID" value="NZ_CP103868.1"/>
</dbReference>
<dbReference type="InterPro" id="IPR023214">
    <property type="entry name" value="HAD_sf"/>
</dbReference>
<dbReference type="Proteomes" id="UP001218231">
    <property type="component" value="Chromosome"/>
</dbReference>
<evidence type="ECO:0000256" key="1">
    <source>
        <dbReference type="ARBA" id="ARBA00000830"/>
    </source>
</evidence>
<dbReference type="InterPro" id="IPR006439">
    <property type="entry name" value="HAD-SF_hydro_IA"/>
</dbReference>
<comment type="catalytic activity">
    <reaction evidence="1">
        <text>2-phosphoglycolate + H2O = glycolate + phosphate</text>
        <dbReference type="Rhea" id="RHEA:14369"/>
        <dbReference type="ChEBI" id="CHEBI:15377"/>
        <dbReference type="ChEBI" id="CHEBI:29805"/>
        <dbReference type="ChEBI" id="CHEBI:43474"/>
        <dbReference type="ChEBI" id="CHEBI:58033"/>
        <dbReference type="EC" id="3.1.3.18"/>
    </reaction>
</comment>
<dbReference type="InterPro" id="IPR050155">
    <property type="entry name" value="HAD-like_hydrolase_sf"/>
</dbReference>
<dbReference type="GO" id="GO:0016787">
    <property type="term" value="F:hydrolase activity"/>
    <property type="evidence" value="ECO:0007669"/>
    <property type="project" value="UniProtKB-KW"/>
</dbReference>
<gene>
    <name evidence="5" type="ORF">PQ457_08465</name>
</gene>
<proteinExistence type="inferred from homology"/>
<dbReference type="PANTHER" id="PTHR43434:SF1">
    <property type="entry name" value="PHOSPHOGLYCOLATE PHOSPHATASE"/>
    <property type="match status" value="1"/>
</dbReference>
<dbReference type="PANTHER" id="PTHR43434">
    <property type="entry name" value="PHOSPHOGLYCOLATE PHOSPHATASE"/>
    <property type="match status" value="1"/>
</dbReference>
<dbReference type="SFLD" id="SFLDG01129">
    <property type="entry name" value="C1.5:_HAD__Beta-PGM__Phosphata"/>
    <property type="match status" value="1"/>
</dbReference>
<organism evidence="5 6">
    <name type="scientific">Novosphingobium humi</name>
    <dbReference type="NCBI Taxonomy" id="2282397"/>
    <lineage>
        <taxon>Bacteria</taxon>
        <taxon>Pseudomonadati</taxon>
        <taxon>Pseudomonadota</taxon>
        <taxon>Alphaproteobacteria</taxon>
        <taxon>Sphingomonadales</taxon>
        <taxon>Sphingomonadaceae</taxon>
        <taxon>Novosphingobium</taxon>
    </lineage>
</organism>
<dbReference type="InterPro" id="IPR036412">
    <property type="entry name" value="HAD-like_sf"/>
</dbReference>
<dbReference type="EMBL" id="CP117417">
    <property type="protein sequence ID" value="WCT75990.1"/>
    <property type="molecule type" value="Genomic_DNA"/>
</dbReference>
<evidence type="ECO:0000256" key="4">
    <source>
        <dbReference type="ARBA" id="ARBA00013078"/>
    </source>
</evidence>
<dbReference type="EC" id="3.1.3.18" evidence="4"/>
<evidence type="ECO:0000256" key="2">
    <source>
        <dbReference type="ARBA" id="ARBA00004818"/>
    </source>
</evidence>
<evidence type="ECO:0000313" key="6">
    <source>
        <dbReference type="Proteomes" id="UP001218231"/>
    </source>
</evidence>
<dbReference type="SFLD" id="SFLDS00003">
    <property type="entry name" value="Haloacid_Dehalogenase"/>
    <property type="match status" value="1"/>
</dbReference>
<dbReference type="Gene3D" id="1.10.150.240">
    <property type="entry name" value="Putative phosphatase, domain 2"/>
    <property type="match status" value="1"/>
</dbReference>
<comment type="similarity">
    <text evidence="3">Belongs to the HAD-like hydrolase superfamily. CbbY/CbbZ/Gph/YieH family.</text>
</comment>
<keyword evidence="5" id="KW-0378">Hydrolase</keyword>
<dbReference type="Pfam" id="PF13419">
    <property type="entry name" value="HAD_2"/>
    <property type="match status" value="1"/>
</dbReference>
<dbReference type="InterPro" id="IPR041492">
    <property type="entry name" value="HAD_2"/>
</dbReference>
<sequence length="225" mass="24112">MHNFPFDIVGFDLDGTLIDSKLDLGVALNHALEQGGFATVPLDMIPRLVGGGTRVLMERALAVQGATLDDDGLTAMAAELVRYYEANIAVHSRLFPGGADMLDDLAARGVRLAVVTNKMERLARKLFGELGLTDRFYTIIGGDTLGPGRQKPLPDLLHLMVERSGMASPRTAYIGDTHFDTGAAQAAGIPCVVCSFGFNQGRTEELKADAVIDHFDALVPTLESL</sequence>